<reference evidence="4" key="1">
    <citation type="journal article" date="2019" name="Int. J. Syst. Evol. Microbiol.">
        <title>The Global Catalogue of Microorganisms (GCM) 10K type strain sequencing project: providing services to taxonomists for standard genome sequencing and annotation.</title>
        <authorList>
            <consortium name="The Broad Institute Genomics Platform"/>
            <consortium name="The Broad Institute Genome Sequencing Center for Infectious Disease"/>
            <person name="Wu L."/>
            <person name="Ma J."/>
        </authorList>
    </citation>
    <scope>NUCLEOTIDE SEQUENCE [LARGE SCALE GENOMIC DNA]</scope>
    <source>
        <strain evidence="4">CCM 8933</strain>
    </source>
</reference>
<dbReference type="InterPro" id="IPR002637">
    <property type="entry name" value="RdgB/HAM1"/>
</dbReference>
<organism evidence="3 4">
    <name type="scientific">Lactiplantibacillus daowaiensis</name>
    <dbReference type="NCBI Taxonomy" id="2559918"/>
    <lineage>
        <taxon>Bacteria</taxon>
        <taxon>Bacillati</taxon>
        <taxon>Bacillota</taxon>
        <taxon>Bacilli</taxon>
        <taxon>Lactobacillales</taxon>
        <taxon>Lactobacillaceae</taxon>
        <taxon>Lactiplantibacillus</taxon>
    </lineage>
</organism>
<evidence type="ECO:0000256" key="2">
    <source>
        <dbReference type="ARBA" id="ARBA00022801"/>
    </source>
</evidence>
<dbReference type="PANTHER" id="PTHR11067:SF9">
    <property type="entry name" value="INOSINE TRIPHOSPHATE PYROPHOSPHATASE"/>
    <property type="match status" value="1"/>
</dbReference>
<dbReference type="RefSeq" id="WP_137629725.1">
    <property type="nucleotide sequence ID" value="NZ_BJDJ01000036.1"/>
</dbReference>
<dbReference type="EMBL" id="JBHSSC010000027">
    <property type="protein sequence ID" value="MFC6180955.1"/>
    <property type="molecule type" value="Genomic_DNA"/>
</dbReference>
<dbReference type="CDD" id="cd00515">
    <property type="entry name" value="HAM1"/>
    <property type="match status" value="1"/>
</dbReference>
<protein>
    <submittedName>
        <fullName evidence="3">Non-canonical purine NTP pyrophosphatase</fullName>
        <ecNumber evidence="3">3.6.1.-</ecNumber>
    </submittedName>
</protein>
<evidence type="ECO:0000313" key="3">
    <source>
        <dbReference type="EMBL" id="MFC6180955.1"/>
    </source>
</evidence>
<dbReference type="SUPFAM" id="SSF52972">
    <property type="entry name" value="ITPase-like"/>
    <property type="match status" value="1"/>
</dbReference>
<accession>A0ABW1RZI1</accession>
<dbReference type="Proteomes" id="UP001596282">
    <property type="component" value="Unassembled WGS sequence"/>
</dbReference>
<keyword evidence="4" id="KW-1185">Reference proteome</keyword>
<dbReference type="GO" id="GO:0016787">
    <property type="term" value="F:hydrolase activity"/>
    <property type="evidence" value="ECO:0007669"/>
    <property type="project" value="UniProtKB-KW"/>
</dbReference>
<evidence type="ECO:0000256" key="1">
    <source>
        <dbReference type="ARBA" id="ARBA00008023"/>
    </source>
</evidence>
<comment type="similarity">
    <text evidence="1">Belongs to the HAM1 NTPase family.</text>
</comment>
<dbReference type="PANTHER" id="PTHR11067">
    <property type="entry name" value="INOSINE TRIPHOSPHATE PYROPHOSPHATASE/HAM1 PROTEIN"/>
    <property type="match status" value="1"/>
</dbReference>
<dbReference type="InterPro" id="IPR029001">
    <property type="entry name" value="ITPase-like_fam"/>
</dbReference>
<name>A0ABW1RZI1_9LACO</name>
<gene>
    <name evidence="3" type="ORF">ACFP5Y_06975</name>
</gene>
<dbReference type="EC" id="3.6.1.-" evidence="3"/>
<comment type="caution">
    <text evidence="3">The sequence shown here is derived from an EMBL/GenBank/DDBJ whole genome shotgun (WGS) entry which is preliminary data.</text>
</comment>
<proteinExistence type="inferred from homology"/>
<sequence length="200" mass="21625">MTNTWLIASNNRGKSQDLAACLAYYGLTAVQYTDVADRLTFPAETTTSYVDNAVIKAQYAAQHLQRAVIADDSGIELPALPAAYGVTTARDLGVAVSGYDRNQALLAALADTPLANRQATMRATLAAAWPDGTVVTAQATIQGYLARHQIGQYSGGFDRLFWLPRFGRTLAELPDSWRLPLTHRGQAAAQLCQQLQLKKG</sequence>
<dbReference type="Pfam" id="PF01725">
    <property type="entry name" value="Ham1p_like"/>
    <property type="match status" value="1"/>
</dbReference>
<keyword evidence="2 3" id="KW-0378">Hydrolase</keyword>
<evidence type="ECO:0000313" key="4">
    <source>
        <dbReference type="Proteomes" id="UP001596282"/>
    </source>
</evidence>
<dbReference type="Gene3D" id="3.90.950.10">
    <property type="match status" value="1"/>
</dbReference>